<reference evidence="16 17" key="1">
    <citation type="journal article" date="2014" name="Antonie Van Leeuwenhoek">
        <title>Hyphomonas beringensis sp. nov. and Hyphomonas chukchiensis sp. nov., isolated from surface seawater of the Bering Sea and Chukchi Sea.</title>
        <authorList>
            <person name="Li C."/>
            <person name="Lai Q."/>
            <person name="Li G."/>
            <person name="Dong C."/>
            <person name="Wang J."/>
            <person name="Liao Y."/>
            <person name="Shao Z."/>
        </authorList>
    </citation>
    <scope>NUCLEOTIDE SEQUENCE [LARGE SCALE GENOMIC DNA]</scope>
    <source>
        <strain evidence="16 17">MHS-3</strain>
    </source>
</reference>
<dbReference type="CDD" id="cd03431">
    <property type="entry name" value="NUDIX_DNA_Glycosylase_C-MutY"/>
    <property type="match status" value="1"/>
</dbReference>
<dbReference type="RefSeq" id="WP_241765340.1">
    <property type="nucleotide sequence ID" value="NZ_ARYH01000001.1"/>
</dbReference>
<evidence type="ECO:0000256" key="14">
    <source>
        <dbReference type="RuleBase" id="RU365096"/>
    </source>
</evidence>
<dbReference type="GO" id="GO:0034039">
    <property type="term" value="F:8-oxo-7,8-dihydroguanine DNA N-glycosylase activity"/>
    <property type="evidence" value="ECO:0007669"/>
    <property type="project" value="TreeGrafter"/>
</dbReference>
<dbReference type="Pfam" id="PF00730">
    <property type="entry name" value="HhH-GPD"/>
    <property type="match status" value="1"/>
</dbReference>
<dbReference type="eggNOG" id="COG1194">
    <property type="taxonomic scope" value="Bacteria"/>
</dbReference>
<dbReference type="InterPro" id="IPR023170">
    <property type="entry name" value="HhH_base_excis_C"/>
</dbReference>
<evidence type="ECO:0000256" key="11">
    <source>
        <dbReference type="ARBA" id="ARBA00023014"/>
    </source>
</evidence>
<comment type="cofactor">
    <cofactor evidence="14">
        <name>[4Fe-4S] cluster</name>
        <dbReference type="ChEBI" id="CHEBI:49883"/>
    </cofactor>
    <text evidence="14">Binds 1 [4Fe-4S] cluster.</text>
</comment>
<dbReference type="PANTHER" id="PTHR42944">
    <property type="entry name" value="ADENINE DNA GLYCOSYLASE"/>
    <property type="match status" value="1"/>
</dbReference>
<dbReference type="PANTHER" id="PTHR42944:SF1">
    <property type="entry name" value="ADENINE DNA GLYCOSYLASE"/>
    <property type="match status" value="1"/>
</dbReference>
<dbReference type="GO" id="GO:0006298">
    <property type="term" value="P:mismatch repair"/>
    <property type="evidence" value="ECO:0007669"/>
    <property type="project" value="TreeGrafter"/>
</dbReference>
<dbReference type="InterPro" id="IPR015797">
    <property type="entry name" value="NUDIX_hydrolase-like_dom_sf"/>
</dbReference>
<dbReference type="Gene3D" id="3.90.79.10">
    <property type="entry name" value="Nucleoside Triphosphate Pyrophosphohydrolase"/>
    <property type="match status" value="1"/>
</dbReference>
<proteinExistence type="inferred from homology"/>
<dbReference type="Pfam" id="PF14815">
    <property type="entry name" value="NUDIX_4"/>
    <property type="match status" value="1"/>
</dbReference>
<dbReference type="Gene3D" id="1.10.1670.10">
    <property type="entry name" value="Helix-hairpin-Helix base-excision DNA repair enzymes (C-terminal)"/>
    <property type="match status" value="1"/>
</dbReference>
<dbReference type="SMART" id="SM00525">
    <property type="entry name" value="FES"/>
    <property type="match status" value="1"/>
</dbReference>
<keyword evidence="9" id="KW-0378">Hydrolase</keyword>
<dbReference type="FunFam" id="1.10.340.30:FF:000002">
    <property type="entry name" value="Adenine DNA glycosylase"/>
    <property type="match status" value="1"/>
</dbReference>
<dbReference type="InterPro" id="IPR011257">
    <property type="entry name" value="DNA_glycosylase"/>
</dbReference>
<dbReference type="SUPFAM" id="SSF55811">
    <property type="entry name" value="Nudix"/>
    <property type="match status" value="1"/>
</dbReference>
<dbReference type="InterPro" id="IPR003651">
    <property type="entry name" value="Endonuclease3_FeS-loop_motif"/>
</dbReference>
<dbReference type="CDD" id="cd00056">
    <property type="entry name" value="ENDO3c"/>
    <property type="match status" value="1"/>
</dbReference>
<feature type="domain" description="HhH-GPD" evidence="15">
    <location>
        <begin position="54"/>
        <end position="201"/>
    </location>
</feature>
<keyword evidence="17" id="KW-1185">Reference proteome</keyword>
<dbReference type="SMART" id="SM00478">
    <property type="entry name" value="ENDO3c"/>
    <property type="match status" value="1"/>
</dbReference>
<dbReference type="Gene3D" id="1.10.340.30">
    <property type="entry name" value="Hypothetical protein, domain 2"/>
    <property type="match status" value="1"/>
</dbReference>
<dbReference type="GO" id="GO:0035485">
    <property type="term" value="F:adenine/guanine mispair binding"/>
    <property type="evidence" value="ECO:0007669"/>
    <property type="project" value="TreeGrafter"/>
</dbReference>
<dbReference type="PATRIC" id="fig|1280949.3.peg.1976"/>
<dbReference type="GO" id="GO:0006284">
    <property type="term" value="P:base-excision repair"/>
    <property type="evidence" value="ECO:0007669"/>
    <property type="project" value="UniProtKB-UniRule"/>
</dbReference>
<sequence length="351" mass="39137">MMTTGRQAVPKHEDLNKLPADLLAWFDRHGRDLPWRMALGERRDPYRVWLAEIMLQQTTIPHGTPYFHKFTDRWPSVEALAAAKDEEVMTAWAGLGYYARARNLLKCAREIAERGSWPETAVELKKLPGIGPYTAGAIAAIAFNQPAAAVDGNVDRVFARLLALKGDWAQEKKRLHKEVERLVPEGRPGDFAEALMDLGATVCTPTKPNCLICPVSGYCRAKAEGEPERYPIKPPKKAKPVRRGAAYVAIHKGDVLLQRRPDKGLLGGMAGLPTSDWVEGERSDPVPPFKASWEEIGEVRHVFTHFDLRLTVQRADLPRRPKADGFWVPLDEVEGLPSVFAKAFRLAIAGK</sequence>
<organism evidence="16 17">
    <name type="scientific">Hyphomonas adhaerens MHS-3</name>
    <dbReference type="NCBI Taxonomy" id="1280949"/>
    <lineage>
        <taxon>Bacteria</taxon>
        <taxon>Pseudomonadati</taxon>
        <taxon>Pseudomonadota</taxon>
        <taxon>Alphaproteobacteria</taxon>
        <taxon>Hyphomonadales</taxon>
        <taxon>Hyphomonadaceae</taxon>
        <taxon>Hyphomonas</taxon>
    </lineage>
</organism>
<evidence type="ECO:0000256" key="12">
    <source>
        <dbReference type="ARBA" id="ARBA00023204"/>
    </source>
</evidence>
<evidence type="ECO:0000256" key="10">
    <source>
        <dbReference type="ARBA" id="ARBA00023004"/>
    </source>
</evidence>
<keyword evidence="8 14" id="KW-0227">DNA damage</keyword>
<comment type="similarity">
    <text evidence="3 14">Belongs to the Nth/MutY family.</text>
</comment>
<accession>A0A069E9I6</accession>
<dbReference type="InterPro" id="IPR000445">
    <property type="entry name" value="HhH_motif"/>
</dbReference>
<gene>
    <name evidence="16" type="ORF">HAD_09675</name>
</gene>
<keyword evidence="13 14" id="KW-0326">Glycosidase</keyword>
<dbReference type="GO" id="GO:0051539">
    <property type="term" value="F:4 iron, 4 sulfur cluster binding"/>
    <property type="evidence" value="ECO:0007669"/>
    <property type="project" value="UniProtKB-UniRule"/>
</dbReference>
<protein>
    <recommendedName>
        <fullName evidence="5 14">Adenine DNA glycosylase</fullName>
        <ecNumber evidence="4 14">3.2.2.31</ecNumber>
    </recommendedName>
</protein>
<evidence type="ECO:0000256" key="6">
    <source>
        <dbReference type="ARBA" id="ARBA00022485"/>
    </source>
</evidence>
<dbReference type="GO" id="GO:0000701">
    <property type="term" value="F:purine-specific mismatch base pair DNA N-glycosylase activity"/>
    <property type="evidence" value="ECO:0007669"/>
    <property type="project" value="UniProtKB-EC"/>
</dbReference>
<dbReference type="Proteomes" id="UP000027446">
    <property type="component" value="Unassembled WGS sequence"/>
</dbReference>
<evidence type="ECO:0000256" key="3">
    <source>
        <dbReference type="ARBA" id="ARBA00008343"/>
    </source>
</evidence>
<evidence type="ECO:0000313" key="17">
    <source>
        <dbReference type="Proteomes" id="UP000027446"/>
    </source>
</evidence>
<evidence type="ECO:0000256" key="9">
    <source>
        <dbReference type="ARBA" id="ARBA00022801"/>
    </source>
</evidence>
<dbReference type="GO" id="GO:0032357">
    <property type="term" value="F:oxidized purine DNA binding"/>
    <property type="evidence" value="ECO:0007669"/>
    <property type="project" value="TreeGrafter"/>
</dbReference>
<dbReference type="InterPro" id="IPR029119">
    <property type="entry name" value="MutY_C"/>
</dbReference>
<dbReference type="InterPro" id="IPR044298">
    <property type="entry name" value="MIG/MutY"/>
</dbReference>
<evidence type="ECO:0000256" key="5">
    <source>
        <dbReference type="ARBA" id="ARBA00022023"/>
    </source>
</evidence>
<comment type="caution">
    <text evidence="16">The sequence shown here is derived from an EMBL/GenBank/DDBJ whole genome shotgun (WGS) entry which is preliminary data.</text>
</comment>
<dbReference type="InterPro" id="IPR005760">
    <property type="entry name" value="A/G_AdeGlyc_MutY"/>
</dbReference>
<keyword evidence="10 14" id="KW-0408">Iron</keyword>
<evidence type="ECO:0000256" key="2">
    <source>
        <dbReference type="ARBA" id="ARBA00002933"/>
    </source>
</evidence>
<evidence type="ECO:0000256" key="8">
    <source>
        <dbReference type="ARBA" id="ARBA00022763"/>
    </source>
</evidence>
<dbReference type="Pfam" id="PF00633">
    <property type="entry name" value="HHH"/>
    <property type="match status" value="1"/>
</dbReference>
<dbReference type="Pfam" id="PF10576">
    <property type="entry name" value="EndIII_4Fe-2S"/>
    <property type="match status" value="1"/>
</dbReference>
<keyword evidence="11" id="KW-0411">Iron-sulfur</keyword>
<dbReference type="AlphaFoldDB" id="A0A069E9I6"/>
<evidence type="ECO:0000259" key="15">
    <source>
        <dbReference type="SMART" id="SM00478"/>
    </source>
</evidence>
<evidence type="ECO:0000256" key="4">
    <source>
        <dbReference type="ARBA" id="ARBA00012045"/>
    </source>
</evidence>
<comment type="catalytic activity">
    <reaction evidence="1 14">
        <text>Hydrolyzes free adenine bases from 7,8-dihydro-8-oxoguanine:adenine mismatched double-stranded DNA, leaving an apurinic site.</text>
        <dbReference type="EC" id="3.2.2.31"/>
    </reaction>
</comment>
<dbReference type="GO" id="GO:0046872">
    <property type="term" value="F:metal ion binding"/>
    <property type="evidence" value="ECO:0007669"/>
    <property type="project" value="UniProtKB-UniRule"/>
</dbReference>
<keyword evidence="6" id="KW-0004">4Fe-4S</keyword>
<name>A0A069E9I6_9PROT</name>
<keyword evidence="12" id="KW-0234">DNA repair</keyword>
<evidence type="ECO:0000256" key="7">
    <source>
        <dbReference type="ARBA" id="ARBA00022723"/>
    </source>
</evidence>
<dbReference type="EC" id="3.2.2.31" evidence="4 14"/>
<evidence type="ECO:0000256" key="1">
    <source>
        <dbReference type="ARBA" id="ARBA00000843"/>
    </source>
</evidence>
<dbReference type="STRING" id="1280949.HAD_09675"/>
<evidence type="ECO:0000313" key="16">
    <source>
        <dbReference type="EMBL" id="KCZ85946.1"/>
    </source>
</evidence>
<evidence type="ECO:0000256" key="13">
    <source>
        <dbReference type="ARBA" id="ARBA00023295"/>
    </source>
</evidence>
<dbReference type="EMBL" id="ARYH01000001">
    <property type="protein sequence ID" value="KCZ85946.1"/>
    <property type="molecule type" value="Genomic_DNA"/>
</dbReference>
<dbReference type="SUPFAM" id="SSF48150">
    <property type="entry name" value="DNA-glycosylase"/>
    <property type="match status" value="1"/>
</dbReference>
<comment type="function">
    <text evidence="2">Adenine glycosylase active on G-A mispairs. MutY also corrects error-prone DNA synthesis past GO lesions which are due to the oxidatively damaged form of guanine: 7,8-dihydro-8-oxoguanine (8-oxo-dGTP).</text>
</comment>
<dbReference type="NCBIfam" id="TIGR01084">
    <property type="entry name" value="mutY"/>
    <property type="match status" value="1"/>
</dbReference>
<dbReference type="InterPro" id="IPR003265">
    <property type="entry name" value="HhH-GPD_domain"/>
</dbReference>
<keyword evidence="7" id="KW-0479">Metal-binding</keyword>